<feature type="region of interest" description="Disordered" evidence="1">
    <location>
        <begin position="659"/>
        <end position="813"/>
    </location>
</feature>
<dbReference type="Pfam" id="PF25459">
    <property type="entry name" value="AIM3_BBC1_C"/>
    <property type="match status" value="1"/>
</dbReference>
<name>A0AAD2HA63_9AGAR</name>
<dbReference type="InterPro" id="IPR057402">
    <property type="entry name" value="AIM3_BBC1_C"/>
</dbReference>
<evidence type="ECO:0000256" key="1">
    <source>
        <dbReference type="SAM" id="MobiDB-lite"/>
    </source>
</evidence>
<feature type="compositionally biased region" description="Basic and acidic residues" evidence="1">
    <location>
        <begin position="791"/>
        <end position="801"/>
    </location>
</feature>
<feature type="compositionally biased region" description="Acidic residues" evidence="1">
    <location>
        <begin position="224"/>
        <end position="233"/>
    </location>
</feature>
<comment type="caution">
    <text evidence="3">The sequence shown here is derived from an EMBL/GenBank/DDBJ whole genome shotgun (WGS) entry which is preliminary data.</text>
</comment>
<reference evidence="3" key="1">
    <citation type="submission" date="2023-11" db="EMBL/GenBank/DDBJ databases">
        <authorList>
            <person name="De Vega J J."/>
            <person name="De Vega J J."/>
        </authorList>
    </citation>
    <scope>NUCLEOTIDE SEQUENCE</scope>
</reference>
<feature type="compositionally biased region" description="Polar residues" evidence="1">
    <location>
        <begin position="18"/>
        <end position="36"/>
    </location>
</feature>
<feature type="compositionally biased region" description="Pro residues" evidence="1">
    <location>
        <begin position="551"/>
        <end position="572"/>
    </location>
</feature>
<organism evidence="3 4">
    <name type="scientific">Mycena citricolor</name>
    <dbReference type="NCBI Taxonomy" id="2018698"/>
    <lineage>
        <taxon>Eukaryota</taxon>
        <taxon>Fungi</taxon>
        <taxon>Dikarya</taxon>
        <taxon>Basidiomycota</taxon>
        <taxon>Agaricomycotina</taxon>
        <taxon>Agaricomycetes</taxon>
        <taxon>Agaricomycetidae</taxon>
        <taxon>Agaricales</taxon>
        <taxon>Marasmiineae</taxon>
        <taxon>Mycenaceae</taxon>
        <taxon>Mycena</taxon>
    </lineage>
</organism>
<feature type="compositionally biased region" description="Low complexity" evidence="1">
    <location>
        <begin position="526"/>
        <end position="536"/>
    </location>
</feature>
<feature type="compositionally biased region" description="Low complexity" evidence="1">
    <location>
        <begin position="869"/>
        <end position="878"/>
    </location>
</feature>
<feature type="compositionally biased region" description="Pro residues" evidence="1">
    <location>
        <begin position="449"/>
        <end position="465"/>
    </location>
</feature>
<feature type="region of interest" description="Disordered" evidence="1">
    <location>
        <begin position="826"/>
        <end position="1015"/>
    </location>
</feature>
<gene>
    <name evidence="3" type="ORF">MYCIT1_LOCUS16267</name>
</gene>
<feature type="compositionally biased region" description="Pro residues" evidence="1">
    <location>
        <begin position="508"/>
        <end position="525"/>
    </location>
</feature>
<feature type="compositionally biased region" description="Low complexity" evidence="1">
    <location>
        <begin position="606"/>
        <end position="618"/>
    </location>
</feature>
<proteinExistence type="predicted"/>
<feature type="compositionally biased region" description="Pro residues" evidence="1">
    <location>
        <begin position="72"/>
        <end position="81"/>
    </location>
</feature>
<feature type="compositionally biased region" description="Low complexity" evidence="1">
    <location>
        <begin position="979"/>
        <end position="995"/>
    </location>
</feature>
<feature type="compositionally biased region" description="Pro residues" evidence="1">
    <location>
        <begin position="287"/>
        <end position="308"/>
    </location>
</feature>
<evidence type="ECO:0000313" key="3">
    <source>
        <dbReference type="EMBL" id="CAK5271306.1"/>
    </source>
</evidence>
<feature type="domain" description="BBC1/AIM3 cysteine proteinase-fold" evidence="2">
    <location>
        <begin position="1009"/>
        <end position="1167"/>
    </location>
</feature>
<feature type="compositionally biased region" description="Pro residues" evidence="1">
    <location>
        <begin position="925"/>
        <end position="940"/>
    </location>
</feature>
<protein>
    <recommendedName>
        <fullName evidence="2">BBC1/AIM3 cysteine proteinase-fold domain-containing protein</fullName>
    </recommendedName>
</protein>
<feature type="compositionally biased region" description="Pro residues" evidence="1">
    <location>
        <begin position="581"/>
        <end position="605"/>
    </location>
</feature>
<evidence type="ECO:0000313" key="4">
    <source>
        <dbReference type="Proteomes" id="UP001295794"/>
    </source>
</evidence>
<accession>A0AAD2HA63</accession>
<feature type="compositionally biased region" description="Basic and acidic residues" evidence="1">
    <location>
        <begin position="56"/>
        <end position="70"/>
    </location>
</feature>
<feature type="compositionally biased region" description="Basic and acidic residues" evidence="1">
    <location>
        <begin position="760"/>
        <end position="772"/>
    </location>
</feature>
<feature type="compositionally biased region" description="Gly residues" evidence="1">
    <location>
        <begin position="104"/>
        <end position="116"/>
    </location>
</feature>
<dbReference type="AlphaFoldDB" id="A0AAD2HA63"/>
<feature type="compositionally biased region" description="Acidic residues" evidence="1">
    <location>
        <begin position="914"/>
        <end position="924"/>
    </location>
</feature>
<feature type="compositionally biased region" description="Acidic residues" evidence="1">
    <location>
        <begin position="496"/>
        <end position="507"/>
    </location>
</feature>
<keyword evidence="4" id="KW-1185">Reference proteome</keyword>
<evidence type="ECO:0000259" key="2">
    <source>
        <dbReference type="Pfam" id="PF25459"/>
    </source>
</evidence>
<feature type="compositionally biased region" description="Low complexity" evidence="1">
    <location>
        <begin position="466"/>
        <end position="475"/>
    </location>
</feature>
<dbReference type="EMBL" id="CAVNYO010000169">
    <property type="protein sequence ID" value="CAK5271306.1"/>
    <property type="molecule type" value="Genomic_DNA"/>
</dbReference>
<dbReference type="Proteomes" id="UP001295794">
    <property type="component" value="Unassembled WGS sequence"/>
</dbReference>
<feature type="compositionally biased region" description="Basic and acidic residues" evidence="1">
    <location>
        <begin position="174"/>
        <end position="196"/>
    </location>
</feature>
<feature type="region of interest" description="Disordered" evidence="1">
    <location>
        <begin position="1"/>
        <end position="644"/>
    </location>
</feature>
<sequence>MTSASADPINRSADLATGKSTTSFAHYDLTTTSSNPRHVHRTMSDPSANPRPKPGSLRDRIAAFETKKPADGAPPPPPPGRSGPRAQWKPRPASPEGEATTGIGAAGAVGGSGGGMSVSDARESITKAGGSLKERMAALQGRGAFGVVPSPPADKKPVVSPPPSKAPEDGAEQESEHQALEDERAPPPRTAGDKPTHTASDPILSPALSDASEPPPAPIPDPGTEADADPEEAERERRAALAARMARLGGSRVGMGPPVFAPRPRARKRDSQGPGSELALPDTAASPPTPASPPLLPPAPLPPVPLSPPARDVPAISVPEPQTPPGHAQRGSLVGEADIVKTPTPATSSARETLSARGMPSPVGSVGIGEGDITSAIGGVRDGFSPDHSSASIEVDDGTQPEGRSLGDDGVEDADLADTREPVESPDVDVATDIASGMDRERHEAVEEQPPPPPPRRISVPPPAPVIAAPPRRTSLPPPPPVVSEPIQPTDLVSAEQEEADVDEVDEIPPPPPPRRTSVPPPPRAIPAVPQTAGSAADEEPPSPPARRISVPPPKRTSVPPPPRAVPAPPEPTHGEDEKPPSPPPRRISVPVPPRRTSVPPPPRAVPAAPDAEAVSDSQESYMMLDENEVDDDAGRADYPTEEEEVGDVFETMVTTGKGRPAHLDLLPNATSYRGPDGLLSPSSIVFEDRAESEIVSEDEGDPIDPVFHSPSRRGSMVDLRSAAAEDGPEDNAPPPVSPREERDTASPSSGQGNDEEDSEAARRRTIAERMAKLGGIRFGAAPVPRASHAVAREEEEKKAEEEDENEEEERARRARIAKKLAGMGGMRIGYGMAPGPVPTEEAENAEPAEDARGIEADEEPDVSPPAPSRASLPPVAVEQVNETSHDEEEIPPPIPSRSGRAVPAVVVPPQPEAEIDEEHEEPELPPPIPSRSHRPPVPATQPNTVAETDPTIEHASPSGEKPTSPSWELPSFGGGIDTTFPAFTAGSAATASTPLPRPQSSQQHPTPASPPVSMTADELIGVWGRVGVHLCEAATQLFERQTAGDGNFVSSALGMVPNARIGNTEKGWGYVVYTQSAAHSVQQTTDVLPGDIAVFFDCRFKGHKGLVGYSVSIGAGEPAVGIVSEYSASGKKRKVRVFHQPGKIEVGSFRLEDLKSGIVKFYRVLEA</sequence>